<comment type="caution">
    <text evidence="5">The sequence shown here is derived from an EMBL/GenBank/DDBJ whole genome shotgun (WGS) entry which is preliminary data.</text>
</comment>
<gene>
    <name evidence="5" type="ORF">J2Z63_000519</name>
</gene>
<dbReference type="Pfam" id="PF01420">
    <property type="entry name" value="Methylase_S"/>
    <property type="match status" value="2"/>
</dbReference>
<proteinExistence type="inferred from homology"/>
<dbReference type="GO" id="GO:0004519">
    <property type="term" value="F:endonuclease activity"/>
    <property type="evidence" value="ECO:0007669"/>
    <property type="project" value="UniProtKB-KW"/>
</dbReference>
<evidence type="ECO:0000313" key="6">
    <source>
        <dbReference type="Proteomes" id="UP001236620"/>
    </source>
</evidence>
<comment type="similarity">
    <text evidence="1">Belongs to the type-I restriction system S methylase family.</text>
</comment>
<dbReference type="InterPro" id="IPR044946">
    <property type="entry name" value="Restrct_endonuc_typeI_TRD_sf"/>
</dbReference>
<dbReference type="InterPro" id="IPR000055">
    <property type="entry name" value="Restrct_endonuc_typeI_TRD"/>
</dbReference>
<evidence type="ECO:0000256" key="3">
    <source>
        <dbReference type="ARBA" id="ARBA00023125"/>
    </source>
</evidence>
<dbReference type="EMBL" id="JAUSWP010000004">
    <property type="protein sequence ID" value="MDQ0567873.1"/>
    <property type="molecule type" value="Genomic_DNA"/>
</dbReference>
<evidence type="ECO:0000256" key="1">
    <source>
        <dbReference type="ARBA" id="ARBA00010923"/>
    </source>
</evidence>
<dbReference type="SUPFAM" id="SSF116734">
    <property type="entry name" value="DNA methylase specificity domain"/>
    <property type="match status" value="2"/>
</dbReference>
<evidence type="ECO:0000313" key="5">
    <source>
        <dbReference type="EMBL" id="MDQ0567873.1"/>
    </source>
</evidence>
<dbReference type="CDD" id="cd17255">
    <property type="entry name" value="RMtype1_S_Fco49512ORF2615P-TRD2-CR2_like"/>
    <property type="match status" value="1"/>
</dbReference>
<organism evidence="5 6">
    <name type="scientific">Mycoplasma yeatsii</name>
    <dbReference type="NCBI Taxonomy" id="51365"/>
    <lineage>
        <taxon>Bacteria</taxon>
        <taxon>Bacillati</taxon>
        <taxon>Mycoplasmatota</taxon>
        <taxon>Mollicutes</taxon>
        <taxon>Mycoplasmataceae</taxon>
        <taxon>Mycoplasma</taxon>
    </lineage>
</organism>
<evidence type="ECO:0000256" key="2">
    <source>
        <dbReference type="ARBA" id="ARBA00022747"/>
    </source>
</evidence>
<protein>
    <submittedName>
        <fullName evidence="5">Restriction endonuclease S subunit</fullName>
    </submittedName>
</protein>
<evidence type="ECO:0000259" key="4">
    <source>
        <dbReference type="Pfam" id="PF01420"/>
    </source>
</evidence>
<dbReference type="Gene3D" id="1.10.287.1120">
    <property type="entry name" value="Bipartite methylase S protein"/>
    <property type="match status" value="1"/>
</dbReference>
<dbReference type="RefSeq" id="WP_307444928.1">
    <property type="nucleotide sequence ID" value="NZ_JAUSWP010000004.1"/>
</dbReference>
<keyword evidence="5" id="KW-0255">Endonuclease</keyword>
<keyword evidence="5" id="KW-0540">Nuclease</keyword>
<feature type="domain" description="Type I restriction modification DNA specificity" evidence="4">
    <location>
        <begin position="50"/>
        <end position="202"/>
    </location>
</feature>
<keyword evidence="3" id="KW-0238">DNA-binding</keyword>
<dbReference type="InterPro" id="IPR052021">
    <property type="entry name" value="Type-I_RS_S_subunit"/>
</dbReference>
<accession>A0ABU0NEK3</accession>
<dbReference type="PANTHER" id="PTHR30408:SF13">
    <property type="entry name" value="TYPE I RESTRICTION ENZYME HINDI SPECIFICITY SUBUNIT"/>
    <property type="match status" value="1"/>
</dbReference>
<keyword evidence="5" id="KW-0378">Hydrolase</keyword>
<dbReference type="PANTHER" id="PTHR30408">
    <property type="entry name" value="TYPE-1 RESTRICTION ENZYME ECOKI SPECIFICITY PROTEIN"/>
    <property type="match status" value="1"/>
</dbReference>
<feature type="domain" description="Type I restriction modification DNA specificity" evidence="4">
    <location>
        <begin position="232"/>
        <end position="392"/>
    </location>
</feature>
<sequence>MKQNELFPKIRFKEFTNAWEQEKLGNLGVFKSSSVDKIIRNNEQFINLINYMDVYNKMIITSKNINKLMRVTASKKQINECSILKNDVLFTPSSETADDIAHSKVIEETLQNTLFSYHLIRYRPNQNIFYSLFPDYLFDTNYFKKQASLLAKGVQRFVLGKPEFESLKVIFPNINEQSKISKTFRHLDSLITLHQRKLILLKNTKNRLLEKMFCDEKSQFPSIRFKEFTNAWEQWKVRDMFEVGRGYVVPKKHIYNNKFGEYIYPIYSSQTTNNGLLGYYNNFLNSNSITWTTDGANAGTVYYREGRFYATNVCGILSRKHFTPNLYLSLSLSKVAYKHVTKVGNPKLMNNVMSSIELTIASNIDEQYKISSLFSNLDSLITLHQRKLELLKNTKNTLLDKMFV</sequence>
<name>A0ABU0NEK3_9MOLU</name>
<keyword evidence="6" id="KW-1185">Reference proteome</keyword>
<reference evidence="5" key="1">
    <citation type="submission" date="2023-07" db="EMBL/GenBank/DDBJ databases">
        <title>Genomic Encyclopedia of Type Strains, Phase IV (KMG-IV): sequencing the most valuable type-strain genomes for metagenomic binning, comparative biology and taxonomic classification.</title>
        <authorList>
            <person name="Goeker M."/>
        </authorList>
    </citation>
    <scope>NUCLEOTIDE SEQUENCE [LARGE SCALE GENOMIC DNA]</scope>
    <source>
        <strain evidence="5">DSM 22019</strain>
    </source>
</reference>
<keyword evidence="2" id="KW-0680">Restriction system</keyword>
<dbReference type="Proteomes" id="UP001236620">
    <property type="component" value="Unassembled WGS sequence"/>
</dbReference>
<dbReference type="Gene3D" id="3.90.220.20">
    <property type="entry name" value="DNA methylase specificity domains"/>
    <property type="match status" value="2"/>
</dbReference>